<accession>A0ABY5PNK3</accession>
<dbReference type="InterPro" id="IPR015018">
    <property type="entry name" value="DUF1905"/>
</dbReference>
<sequence length="77" mass="8350">MTLPEEVADEIEFRFGHAGGFGSVPVRPTIGTSTWETSVFPDTKRGSYLLPVKGDVRRKEGVGEGDVVTLRLDVTAD</sequence>
<dbReference type="SUPFAM" id="SSF141694">
    <property type="entry name" value="AF2212/PG0164-like"/>
    <property type="match status" value="1"/>
</dbReference>
<dbReference type="Gene3D" id="2.40.30.100">
    <property type="entry name" value="AF2212/PG0164-like"/>
    <property type="match status" value="1"/>
</dbReference>
<evidence type="ECO:0000313" key="1">
    <source>
        <dbReference type="EMBL" id="UUY06314.1"/>
    </source>
</evidence>
<dbReference type="Proteomes" id="UP001058860">
    <property type="component" value="Chromosome"/>
</dbReference>
<protein>
    <submittedName>
        <fullName evidence="1">DUF1905 domain-containing protein</fullName>
    </submittedName>
</protein>
<dbReference type="EMBL" id="CP088295">
    <property type="protein sequence ID" value="UUY06314.1"/>
    <property type="molecule type" value="Genomic_DNA"/>
</dbReference>
<proteinExistence type="predicted"/>
<dbReference type="Pfam" id="PF08922">
    <property type="entry name" value="DUF1905"/>
    <property type="match status" value="1"/>
</dbReference>
<evidence type="ECO:0000313" key="2">
    <source>
        <dbReference type="Proteomes" id="UP001058860"/>
    </source>
</evidence>
<dbReference type="InterPro" id="IPR037079">
    <property type="entry name" value="AF2212/PG0164-like_sf"/>
</dbReference>
<gene>
    <name evidence="1" type="ORF">LRS13_15795</name>
</gene>
<name>A0ABY5PNK3_9ACTN</name>
<reference evidence="2" key="1">
    <citation type="submission" date="2021-11" db="EMBL/GenBank/DDBJ databases">
        <title>Cultivation dependent microbiological survey of springs from the worlds oldest radium mine currently devoted to the extraction of radon-saturated water.</title>
        <authorList>
            <person name="Kapinusova G."/>
            <person name="Smrhova T."/>
            <person name="Strejcek M."/>
            <person name="Suman J."/>
            <person name="Jani K."/>
            <person name="Pajer P."/>
            <person name="Uhlik O."/>
        </authorList>
    </citation>
    <scope>NUCLEOTIDE SEQUENCE [LARGE SCALE GENOMIC DNA]</scope>
    <source>
        <strain evidence="2">J379</strain>
    </source>
</reference>
<keyword evidence="2" id="KW-1185">Reference proteome</keyword>
<organism evidence="1 2">
    <name type="scientific">Svornostia abyssi</name>
    <dbReference type="NCBI Taxonomy" id="2898438"/>
    <lineage>
        <taxon>Bacteria</taxon>
        <taxon>Bacillati</taxon>
        <taxon>Actinomycetota</taxon>
        <taxon>Thermoleophilia</taxon>
        <taxon>Solirubrobacterales</taxon>
        <taxon>Baekduiaceae</taxon>
        <taxon>Svornostia</taxon>
    </lineage>
</organism>